<dbReference type="Proteomes" id="UP000053317">
    <property type="component" value="Unassembled WGS sequence"/>
</dbReference>
<feature type="region of interest" description="Disordered" evidence="2">
    <location>
        <begin position="214"/>
        <end position="235"/>
    </location>
</feature>
<feature type="region of interest" description="Disordered" evidence="2">
    <location>
        <begin position="1"/>
        <end position="27"/>
    </location>
</feature>
<evidence type="ECO:0000313" key="4">
    <source>
        <dbReference type="EMBL" id="KKY26454.1"/>
    </source>
</evidence>
<evidence type="ECO:0000256" key="1">
    <source>
        <dbReference type="SAM" id="Coils"/>
    </source>
</evidence>
<dbReference type="AlphaFoldDB" id="A0A0G2EW73"/>
<dbReference type="Gene3D" id="1.20.5.170">
    <property type="match status" value="1"/>
</dbReference>
<dbReference type="EMBL" id="LCWF01000035">
    <property type="protein sequence ID" value="KKY26454.1"/>
    <property type="molecule type" value="Genomic_DNA"/>
</dbReference>
<feature type="domain" description="BZIP" evidence="3">
    <location>
        <begin position="55"/>
        <end position="111"/>
    </location>
</feature>
<sequence>MDVNNVFGPSRGAFQGSKKSHAPTEFEIPKDRNLGTIDSLISHYTQVGDESQVKELKQQKRLLRNRQAALDSRQRKKQHTEELEREKGRHMEFIKQLEDDLDQHKMTVSDLLMQQANWQQQEDFWRNRVAYLEQQSDELARTTTLELEELRRQNRILREHVEEMEQNEHASQQAAPVSDFSQFEQLPIDTNGTWDGFGVHSSMKIDPEDVLAQHPSSYSTSQTVPNTEVPPTNSSNKNEYPFSWNTFYMCLLFGAFIVSNTKSASSSKLPQKSSITLPALSEEYRDESANVLKAVLASAPGSDRALQQHRQDQNNPTTISASELANLHRPSGDSLSSLHTSLASVTRSQQEIQAFSLTPSQYASITGMDSHHPNPYLSDPAAAPSYSQQQQSSTPKPRHQPTPLQRAFAALKTQQDQLDRTIMPGVWDRSAVAATTTNQSGGSMGIWEQVAGEVPEKVVRDFRRIVGQVNPADEKRGG</sequence>
<dbReference type="InterPro" id="IPR046347">
    <property type="entry name" value="bZIP_sf"/>
</dbReference>
<feature type="region of interest" description="Disordered" evidence="2">
    <location>
        <begin position="365"/>
        <end position="401"/>
    </location>
</feature>
<feature type="region of interest" description="Disordered" evidence="2">
    <location>
        <begin position="68"/>
        <end position="87"/>
    </location>
</feature>
<protein>
    <submittedName>
        <fullName evidence="4">Putative bzip transcription</fullName>
    </submittedName>
</protein>
<dbReference type="PROSITE" id="PS50217">
    <property type="entry name" value="BZIP"/>
    <property type="match status" value="1"/>
</dbReference>
<organism evidence="4 5">
    <name type="scientific">Phaeomoniella chlamydospora</name>
    <name type="common">Phaeoacremonium chlamydosporum</name>
    <dbReference type="NCBI Taxonomy" id="158046"/>
    <lineage>
        <taxon>Eukaryota</taxon>
        <taxon>Fungi</taxon>
        <taxon>Dikarya</taxon>
        <taxon>Ascomycota</taxon>
        <taxon>Pezizomycotina</taxon>
        <taxon>Eurotiomycetes</taxon>
        <taxon>Chaetothyriomycetidae</taxon>
        <taxon>Phaeomoniellales</taxon>
        <taxon>Phaeomoniellaceae</taxon>
        <taxon>Phaeomoniella</taxon>
    </lineage>
</organism>
<accession>A0A0G2EW73</accession>
<dbReference type="SMART" id="SM00338">
    <property type="entry name" value="BRLZ"/>
    <property type="match status" value="1"/>
</dbReference>
<dbReference type="GO" id="GO:0003700">
    <property type="term" value="F:DNA-binding transcription factor activity"/>
    <property type="evidence" value="ECO:0007669"/>
    <property type="project" value="InterPro"/>
</dbReference>
<name>A0A0G2EW73_PHACM</name>
<dbReference type="Pfam" id="PF00170">
    <property type="entry name" value="bZIP_1"/>
    <property type="match status" value="1"/>
</dbReference>
<evidence type="ECO:0000313" key="5">
    <source>
        <dbReference type="Proteomes" id="UP000053317"/>
    </source>
</evidence>
<dbReference type="OrthoDB" id="644067at2759"/>
<dbReference type="SUPFAM" id="SSF57959">
    <property type="entry name" value="Leucine zipper domain"/>
    <property type="match status" value="1"/>
</dbReference>
<proteinExistence type="predicted"/>
<evidence type="ECO:0000256" key="2">
    <source>
        <dbReference type="SAM" id="MobiDB-lite"/>
    </source>
</evidence>
<dbReference type="InterPro" id="IPR004827">
    <property type="entry name" value="bZIP"/>
</dbReference>
<reference evidence="4 5" key="2">
    <citation type="submission" date="2015-05" db="EMBL/GenBank/DDBJ databases">
        <authorList>
            <person name="Morales-Cruz A."/>
            <person name="Amrine K.C."/>
            <person name="Cantu D."/>
        </authorList>
    </citation>
    <scope>NUCLEOTIDE SEQUENCE [LARGE SCALE GENOMIC DNA]</scope>
    <source>
        <strain evidence="4">UCRPC4</strain>
    </source>
</reference>
<keyword evidence="5" id="KW-1185">Reference proteome</keyword>
<dbReference type="CDD" id="cd14686">
    <property type="entry name" value="bZIP"/>
    <property type="match status" value="1"/>
</dbReference>
<feature type="coiled-coil region" evidence="1">
    <location>
        <begin position="140"/>
        <end position="167"/>
    </location>
</feature>
<gene>
    <name evidence="4" type="ORF">UCRPC4_g01473</name>
</gene>
<dbReference type="PANTHER" id="PTHR13690">
    <property type="entry name" value="TRANSCRIPTION FACTOR POSF21-RELATED"/>
    <property type="match status" value="1"/>
</dbReference>
<dbReference type="PANTHER" id="PTHR13690:SF124">
    <property type="entry name" value="TRANSCRIPTION FACTOR RF2A"/>
    <property type="match status" value="1"/>
</dbReference>
<reference evidence="4 5" key="1">
    <citation type="submission" date="2015-05" db="EMBL/GenBank/DDBJ databases">
        <title>Distinctive expansion of gene families associated with plant cell wall degradation and secondary metabolism in the genomes of grapevine trunk pathogens.</title>
        <authorList>
            <person name="Lawrence D.P."/>
            <person name="Travadon R."/>
            <person name="Rolshausen P.E."/>
            <person name="Baumgartner K."/>
        </authorList>
    </citation>
    <scope>NUCLEOTIDE SEQUENCE [LARGE SCALE GENOMIC DNA]</scope>
    <source>
        <strain evidence="4">UCRPC4</strain>
    </source>
</reference>
<evidence type="ECO:0000259" key="3">
    <source>
        <dbReference type="PROSITE" id="PS50217"/>
    </source>
</evidence>
<keyword evidence="1" id="KW-0175">Coiled coil</keyword>
<feature type="compositionally biased region" description="Low complexity" evidence="2">
    <location>
        <begin position="380"/>
        <end position="395"/>
    </location>
</feature>
<comment type="caution">
    <text evidence="4">The sequence shown here is derived from an EMBL/GenBank/DDBJ whole genome shotgun (WGS) entry which is preliminary data.</text>
</comment>